<dbReference type="EnsemblPlants" id="ORGLA02G0098300.1">
    <property type="protein sequence ID" value="ORGLA02G0098300.1"/>
    <property type="gene ID" value="ORGLA02G0098300"/>
</dbReference>
<name>I1NZ27_ORYGL</name>
<evidence type="ECO:0000313" key="1">
    <source>
        <dbReference type="EnsemblPlants" id="ORGLA02G0098300.1"/>
    </source>
</evidence>
<evidence type="ECO:0000313" key="2">
    <source>
        <dbReference type="Proteomes" id="UP000007306"/>
    </source>
</evidence>
<reference evidence="1" key="1">
    <citation type="submission" date="2015-06" db="UniProtKB">
        <authorList>
            <consortium name="EnsemblPlants"/>
        </authorList>
    </citation>
    <scope>IDENTIFICATION</scope>
</reference>
<protein>
    <submittedName>
        <fullName evidence="1">Uncharacterized protein</fullName>
    </submittedName>
</protein>
<dbReference type="Proteomes" id="UP000007306">
    <property type="component" value="Chromosome 2"/>
</dbReference>
<keyword evidence="2" id="KW-1185">Reference proteome</keyword>
<organism evidence="1 2">
    <name type="scientific">Oryza glaberrima</name>
    <name type="common">African rice</name>
    <dbReference type="NCBI Taxonomy" id="4538"/>
    <lineage>
        <taxon>Eukaryota</taxon>
        <taxon>Viridiplantae</taxon>
        <taxon>Streptophyta</taxon>
        <taxon>Embryophyta</taxon>
        <taxon>Tracheophyta</taxon>
        <taxon>Spermatophyta</taxon>
        <taxon>Magnoliopsida</taxon>
        <taxon>Liliopsida</taxon>
        <taxon>Poales</taxon>
        <taxon>Poaceae</taxon>
        <taxon>BOP clade</taxon>
        <taxon>Oryzoideae</taxon>
        <taxon>Oryzeae</taxon>
        <taxon>Oryzinae</taxon>
        <taxon>Oryza</taxon>
    </lineage>
</organism>
<dbReference type="Gramene" id="ORGLA02G0098300.1">
    <property type="protein sequence ID" value="ORGLA02G0098300.1"/>
    <property type="gene ID" value="ORGLA02G0098300"/>
</dbReference>
<dbReference type="HOGENOM" id="CLU_188802_0_0_1"/>
<reference evidence="1 2" key="2">
    <citation type="submission" date="2018-04" db="EMBL/GenBank/DDBJ databases">
        <title>OglaRS2 (Oryza glaberrima Reference Sequence Version 2).</title>
        <authorList>
            <person name="Zhang J."/>
            <person name="Kudrna D."/>
            <person name="Lee S."/>
            <person name="Talag J."/>
            <person name="Rajasekar S."/>
            <person name="Wing R.A."/>
        </authorList>
    </citation>
    <scope>NUCLEOTIDE SEQUENCE [LARGE SCALE GENOMIC DNA]</scope>
    <source>
        <strain evidence="1 2">cv. IRGC 96717</strain>
    </source>
</reference>
<dbReference type="AlphaFoldDB" id="I1NZ27"/>
<proteinExistence type="predicted"/>
<accession>I1NZ27</accession>
<sequence length="99" mass="10921">MITLTKGTFTGVHNVIGAHGPLMGRLAIAGPVALRLDGPERLPRPSRGRTCHGEVVFLRQIVFALHPSPETPLAWQGTRTTLRLTPFLLHSLRHGFRQI</sequence>